<dbReference type="PANTHER" id="PTHR14024">
    <property type="entry name" value="PERILIPIN"/>
    <property type="match status" value="1"/>
</dbReference>
<evidence type="ECO:0000313" key="7">
    <source>
        <dbReference type="Proteomes" id="UP000297703"/>
    </source>
</evidence>
<feature type="transmembrane region" description="Helical" evidence="5">
    <location>
        <begin position="386"/>
        <end position="409"/>
    </location>
</feature>
<gene>
    <name evidence="6" type="ORF">DR999_PMT08968</name>
</gene>
<comment type="similarity">
    <text evidence="2">Belongs to the perilipin family.</text>
</comment>
<dbReference type="Gene3D" id="1.20.120.340">
    <property type="entry name" value="Flagellar protein FliS"/>
    <property type="match status" value="2"/>
</dbReference>
<evidence type="ECO:0000256" key="3">
    <source>
        <dbReference type="ARBA" id="ARBA00022677"/>
    </source>
</evidence>
<dbReference type="GO" id="GO:0005811">
    <property type="term" value="C:lipid droplet"/>
    <property type="evidence" value="ECO:0007669"/>
    <property type="project" value="UniProtKB-SubCell"/>
</dbReference>
<evidence type="ECO:0000256" key="1">
    <source>
        <dbReference type="ARBA" id="ARBA00004502"/>
    </source>
</evidence>
<feature type="transmembrane region" description="Helical" evidence="5">
    <location>
        <begin position="62"/>
        <end position="87"/>
    </location>
</feature>
<reference evidence="6 7" key="2">
    <citation type="submission" date="2019-04" db="EMBL/GenBank/DDBJ databases">
        <title>The genome sequence of big-headed turtle.</title>
        <authorList>
            <person name="Gong S."/>
        </authorList>
    </citation>
    <scope>NUCLEOTIDE SEQUENCE [LARGE SCALE GENOMIC DNA]</scope>
    <source>
        <strain evidence="6">DO16091913</strain>
        <tissue evidence="6">Muscle</tissue>
    </source>
</reference>
<dbReference type="GO" id="GO:0005829">
    <property type="term" value="C:cytosol"/>
    <property type="evidence" value="ECO:0007669"/>
    <property type="project" value="TreeGrafter"/>
</dbReference>
<keyword evidence="5" id="KW-0472">Membrane</keyword>
<feature type="compositionally biased region" description="Basic and acidic residues" evidence="4">
    <location>
        <begin position="1409"/>
        <end position="1426"/>
    </location>
</feature>
<dbReference type="PANTHER" id="PTHR14024:SF11">
    <property type="entry name" value="PERILIPIN-3"/>
    <property type="match status" value="1"/>
</dbReference>
<dbReference type="Gene3D" id="3.30.720.170">
    <property type="entry name" value="Perilipin, alpha-beta domain"/>
    <property type="match status" value="2"/>
</dbReference>
<feature type="transmembrane region" description="Helical" evidence="5">
    <location>
        <begin position="322"/>
        <end position="345"/>
    </location>
</feature>
<dbReference type="GO" id="GO:0010890">
    <property type="term" value="P:positive regulation of triglyceride storage"/>
    <property type="evidence" value="ECO:0007669"/>
    <property type="project" value="TreeGrafter"/>
</dbReference>
<keyword evidence="5" id="KW-0812">Transmembrane</keyword>
<name>A0A4D9EKP8_9SAUR</name>
<evidence type="ECO:0000313" key="6">
    <source>
        <dbReference type="EMBL" id="TFK08098.1"/>
    </source>
</evidence>
<feature type="transmembrane region" description="Helical" evidence="5">
    <location>
        <begin position="173"/>
        <end position="195"/>
    </location>
</feature>
<accession>A0A4D9EKP8</accession>
<keyword evidence="7" id="KW-1185">Reference proteome</keyword>
<reference evidence="6 7" key="1">
    <citation type="submission" date="2019-04" db="EMBL/GenBank/DDBJ databases">
        <title>Draft genome of the big-headed turtle Platysternon megacephalum.</title>
        <authorList>
            <person name="Gong S."/>
        </authorList>
    </citation>
    <scope>NUCLEOTIDE SEQUENCE [LARGE SCALE GENOMIC DNA]</scope>
    <source>
        <strain evidence="6">DO16091913</strain>
        <tissue evidence="6">Muscle</tissue>
    </source>
</reference>
<proteinExistence type="inferred from homology"/>
<dbReference type="GO" id="GO:0019915">
    <property type="term" value="P:lipid storage"/>
    <property type="evidence" value="ECO:0007669"/>
    <property type="project" value="TreeGrafter"/>
</dbReference>
<evidence type="ECO:0000256" key="5">
    <source>
        <dbReference type="SAM" id="Phobius"/>
    </source>
</evidence>
<dbReference type="InterPro" id="IPR026612">
    <property type="entry name" value="STRA6-like"/>
</dbReference>
<feature type="transmembrane region" description="Helical" evidence="5">
    <location>
        <begin position="107"/>
        <end position="128"/>
    </location>
</feature>
<comment type="subcellular location">
    <subcellularLocation>
        <location evidence="1">Lipid droplet</location>
    </subcellularLocation>
</comment>
<keyword evidence="5" id="KW-1133">Transmembrane helix</keyword>
<dbReference type="OrthoDB" id="2376984at2759"/>
<feature type="transmembrane region" description="Helical" evidence="5">
    <location>
        <begin position="261"/>
        <end position="278"/>
    </location>
</feature>
<dbReference type="Pfam" id="PF14752">
    <property type="entry name" value="RBP_receptor"/>
    <property type="match status" value="1"/>
</dbReference>
<evidence type="ECO:0000256" key="4">
    <source>
        <dbReference type="SAM" id="MobiDB-lite"/>
    </source>
</evidence>
<sequence>MLSAEAWGWQTNVTCESSVDMELVLHYSLIPSFAIILVLSFLERRASRSQIDGKLHLLNGHFGIVIPLDFVGTFSNRWSFGFAFGATANKVMFLFSEGYLPLRVPQWAQAIVLLIGGTEVGLSYFPFFACLATEFWITGSVLGFFYTFTWFVITITNIVQCPHGQVMGDYEKIIFYWPSLFCLVFLLGRFALMFVKALRVRLKMDVSSQENHFLEVHQAQHVKRLVRKPPEWQAQKSWFQRKVYEWDPCFQFPGRMIGTSALALICLYIFIVIEFYLYKEFSQELKILDQRFEELVDFSNGSEVLVPAVLQLKEFINVTQGVWIFTIFPASLTCVSYVFHILACYRKHMKRLWAGEKHFLPLRSREPASSQSVAAIARYSGWQIAYILWGYLIIHVVQCLFGVMIMYSFVLPIQHGQGLEMAKGLGIGILTVGIATGLMILQIKIAARFFLQPKILPDDKQKPLALNNRKAFHNFNYFLFFYNVLLGLGACLFRLLCSVLLGTWLIARIDRTIMQKGYEAADMGFNTWVGMIFMDHYHTNPTLLSFCHILLAGTTEKKLQKSTKYNFFNNISGTSHSTMSANENETQVEIQAQEQQTAVGRVAGLPLVSSACEMASANYAATKETHPAIKAVCEVAETGVRAITSAAIVGARPILDQLEPQLAAANEYACRGLDRLEEQLPILQQPIEKVALDAQDLVCATMVGAKDAICSTVTEAKDAVTSMVGVAKGAVQESVEVTKSAVTSSMSTVMGSSMGQMAASGIDTALAKSEQLVDHYLPMTEEELAELATTPVEGPGEAPAEQQSYYVRLGSLSSTLRQRAYQHALGKMRQARQRPLEALSQLQLTIDLINHAKQAVDQKLHNGQDRLYQMWLQCCRGKFEGQEDPDSAEQVEAQALAMSQSLTQQLKTTCLTLLGSIQGLPSTIQDKAQQVSNSIEELQASFSSASCFQDLSSSALAQSREKVTKAQESLDELLEYVMQNVPLDWIVGPFTPAGDSTPCPDELAEEGKKNLVSRVASLPLVSAAYDMVSTTYTSIKETHPVIRSICDVAETGVRTITSATVSGAHPILDQQEPQVSTASDYTCESLDKLEEKLPVLQQPDDKVASDAKELVSTLTGAKDAVCSTVTEAKDAVTSMVGMAKGAVQESVEMTRSAVTSSMSTVMGSSMGQMIMSGVDLVLETSESLVDHYLPMTDEELGKLAVSLEGPGEAPAEQQSYYVRLGSLSSTLRQRAYQHALGKMRQARQRPLEALSQLQLTIDLMEYAKQAGDQKPQDGQQKLQQMWLEWHTGQAGGSEDHGSREPEEMASQALATSHNLILQVQTACHSLLPNIQGLPAALQEKVQQAYQNMGELQTSFSNVQSFQELSEGILTQTREKVTKAQESLDELLEYVVQNAPLTWIVGPFAPSGDSAEKVEAPAEAEKVEAEA</sequence>
<comment type="caution">
    <text evidence="6">The sequence shown here is derived from an EMBL/GenBank/DDBJ whole genome shotgun (WGS) entry which is preliminary data.</text>
</comment>
<dbReference type="InterPro" id="IPR004279">
    <property type="entry name" value="Perilipin"/>
</dbReference>
<organism evidence="6 7">
    <name type="scientific">Platysternon megacephalum</name>
    <name type="common">big-headed turtle</name>
    <dbReference type="NCBI Taxonomy" id="55544"/>
    <lineage>
        <taxon>Eukaryota</taxon>
        <taxon>Metazoa</taxon>
        <taxon>Chordata</taxon>
        <taxon>Craniata</taxon>
        <taxon>Vertebrata</taxon>
        <taxon>Euteleostomi</taxon>
        <taxon>Archelosauria</taxon>
        <taxon>Testudinata</taxon>
        <taxon>Testudines</taxon>
        <taxon>Cryptodira</taxon>
        <taxon>Durocryptodira</taxon>
        <taxon>Testudinoidea</taxon>
        <taxon>Platysternidae</taxon>
        <taxon>Platysternon</taxon>
    </lineage>
</organism>
<keyword evidence="3" id="KW-0551">Lipid droplet</keyword>
<dbReference type="EMBL" id="QXTE01000072">
    <property type="protein sequence ID" value="TFK08098.1"/>
    <property type="molecule type" value="Genomic_DNA"/>
</dbReference>
<feature type="transmembrane region" description="Helical" evidence="5">
    <location>
        <begin position="135"/>
        <end position="153"/>
    </location>
</feature>
<feature type="transmembrane region" description="Helical" evidence="5">
    <location>
        <begin position="421"/>
        <end position="441"/>
    </location>
</feature>
<dbReference type="Pfam" id="PF03036">
    <property type="entry name" value="Perilipin"/>
    <property type="match status" value="2"/>
</dbReference>
<evidence type="ECO:0000256" key="2">
    <source>
        <dbReference type="ARBA" id="ARBA00006311"/>
    </source>
</evidence>
<dbReference type="GO" id="GO:0038023">
    <property type="term" value="F:signaling receptor activity"/>
    <property type="evidence" value="ECO:0007669"/>
    <property type="project" value="InterPro"/>
</dbReference>
<feature type="transmembrane region" description="Helical" evidence="5">
    <location>
        <begin position="24"/>
        <end position="42"/>
    </location>
</feature>
<feature type="transmembrane region" description="Helical" evidence="5">
    <location>
        <begin position="479"/>
        <end position="506"/>
    </location>
</feature>
<dbReference type="STRING" id="55544.A0A4D9EKP8"/>
<dbReference type="SUPFAM" id="SSF109775">
    <property type="entry name" value="Mannose-6-phosphate receptor binding protein 1 (Tip47), C-terminal domain"/>
    <property type="match status" value="2"/>
</dbReference>
<dbReference type="GO" id="GO:0034632">
    <property type="term" value="F:retinol transmembrane transporter activity"/>
    <property type="evidence" value="ECO:0007669"/>
    <property type="project" value="InterPro"/>
</dbReference>
<feature type="region of interest" description="Disordered" evidence="4">
    <location>
        <begin position="1407"/>
        <end position="1426"/>
    </location>
</feature>
<protein>
    <submittedName>
        <fullName evidence="6">Histone H2B 8-like</fullName>
    </submittedName>
</protein>
<dbReference type="Proteomes" id="UP000297703">
    <property type="component" value="Unassembled WGS sequence"/>
</dbReference>